<dbReference type="AlphaFoldDB" id="A0A078A3P2"/>
<dbReference type="EMBL" id="CCKQ01005549">
    <property type="protein sequence ID" value="CDW76797.1"/>
    <property type="molecule type" value="Genomic_DNA"/>
</dbReference>
<reference evidence="1 2" key="1">
    <citation type="submission" date="2014-06" db="EMBL/GenBank/DDBJ databases">
        <authorList>
            <person name="Swart Estienne"/>
        </authorList>
    </citation>
    <scope>NUCLEOTIDE SEQUENCE [LARGE SCALE GENOMIC DNA]</scope>
    <source>
        <strain evidence="1 2">130c</strain>
    </source>
</reference>
<dbReference type="Proteomes" id="UP000039865">
    <property type="component" value="Unassembled WGS sequence"/>
</dbReference>
<sequence length="193" mass="23131">MEGYIDDNEVDDSEFKNNLMHQIKSDSFDYNQTYTQVWRKQLKAGDMIDVSLEIPRSQGDFEWVQAKLLSVGIDEILQLDFIYDKWQQQTRISMWSIKIEQFGIHTKDLYEQKDKFQIMMQVDINDTMIWYRSTILDIQERKEQYSRNVIKMAFIGYRIYCEQGKKEDDMGSFDGCNTITGECKINSLKWNRY</sequence>
<gene>
    <name evidence="1" type="primary">Contig8853.g9457</name>
    <name evidence="1" type="ORF">STYLEM_5760</name>
</gene>
<organism evidence="1 2">
    <name type="scientific">Stylonychia lemnae</name>
    <name type="common">Ciliate</name>
    <dbReference type="NCBI Taxonomy" id="5949"/>
    <lineage>
        <taxon>Eukaryota</taxon>
        <taxon>Sar</taxon>
        <taxon>Alveolata</taxon>
        <taxon>Ciliophora</taxon>
        <taxon>Intramacronucleata</taxon>
        <taxon>Spirotrichea</taxon>
        <taxon>Stichotrichia</taxon>
        <taxon>Sporadotrichida</taxon>
        <taxon>Oxytrichidae</taxon>
        <taxon>Stylonychinae</taxon>
        <taxon>Stylonychia</taxon>
    </lineage>
</organism>
<evidence type="ECO:0000313" key="2">
    <source>
        <dbReference type="Proteomes" id="UP000039865"/>
    </source>
</evidence>
<protein>
    <submittedName>
        <fullName evidence="1">Uncharacterized protein</fullName>
    </submittedName>
</protein>
<proteinExistence type="predicted"/>
<keyword evidence="2" id="KW-1185">Reference proteome</keyword>
<evidence type="ECO:0000313" key="1">
    <source>
        <dbReference type="EMBL" id="CDW76797.1"/>
    </source>
</evidence>
<dbReference type="InParanoid" id="A0A078A3P2"/>
<accession>A0A078A3P2</accession>
<name>A0A078A3P2_STYLE</name>